<keyword evidence="1" id="KW-0732">Signal</keyword>
<dbReference type="InterPro" id="IPR002477">
    <property type="entry name" value="Peptidoglycan-bd-like"/>
</dbReference>
<dbReference type="EMBL" id="ABED02000025">
    <property type="protein sequence ID" value="EDP21714.1"/>
    <property type="molecule type" value="Genomic_DNA"/>
</dbReference>
<dbReference type="PANTHER" id="PTHR21666:SF289">
    <property type="entry name" value="L-ALA--D-GLU ENDOPEPTIDASE"/>
    <property type="match status" value="1"/>
</dbReference>
<dbReference type="Pfam" id="PF01551">
    <property type="entry name" value="Peptidase_M23"/>
    <property type="match status" value="1"/>
</dbReference>
<name>A8SB16_9FIRM</name>
<dbReference type="CDD" id="cd12797">
    <property type="entry name" value="M23_peptidase"/>
    <property type="match status" value="1"/>
</dbReference>
<dbReference type="InterPro" id="IPR011055">
    <property type="entry name" value="Dup_hybrid_motif"/>
</dbReference>
<proteinExistence type="predicted"/>
<dbReference type="Gene3D" id="2.70.70.10">
    <property type="entry name" value="Glucose Permease (Domain IIA)"/>
    <property type="match status" value="1"/>
</dbReference>
<dbReference type="InterPro" id="IPR050570">
    <property type="entry name" value="Cell_wall_metabolism_enzyme"/>
</dbReference>
<reference evidence="4 5" key="1">
    <citation type="submission" date="2007-09" db="EMBL/GenBank/DDBJ databases">
        <title>Draft genome sequence of Faecalibacterium prausnitzii M21/2.</title>
        <authorList>
            <person name="Sudarsanam P."/>
            <person name="Ley R."/>
            <person name="Guruge J."/>
            <person name="Turnbaugh P.J."/>
            <person name="Mahowald M."/>
            <person name="Liep D."/>
            <person name="Gordon J."/>
        </authorList>
    </citation>
    <scope>NUCLEOTIDE SEQUENCE [LARGE SCALE GENOMIC DNA]</scope>
    <source>
        <strain evidence="4 5">M21/2</strain>
    </source>
</reference>
<protein>
    <submittedName>
        <fullName evidence="4">Peptidase, M23 family</fullName>
    </submittedName>
</protein>
<dbReference type="RefSeq" id="WP_005923638.1">
    <property type="nucleotide sequence ID" value="NZ_DS483500.1"/>
</dbReference>
<dbReference type="GeneID" id="79953544"/>
<organism evidence="4 5">
    <name type="scientific">Faecalibacterium prausnitzii M21/2</name>
    <dbReference type="NCBI Taxonomy" id="411485"/>
    <lineage>
        <taxon>Bacteria</taxon>
        <taxon>Bacillati</taxon>
        <taxon>Bacillota</taxon>
        <taxon>Clostridia</taxon>
        <taxon>Eubacteriales</taxon>
        <taxon>Oscillospiraceae</taxon>
        <taxon>Faecalibacterium</taxon>
    </lineage>
</organism>
<reference evidence="4 5" key="2">
    <citation type="submission" date="2007-09" db="EMBL/GenBank/DDBJ databases">
        <authorList>
            <person name="Fulton L."/>
            <person name="Clifton S."/>
            <person name="Fulton B."/>
            <person name="Xu J."/>
            <person name="Minx P."/>
            <person name="Pepin K.H."/>
            <person name="Johnson M."/>
            <person name="Thiruvilangam P."/>
            <person name="Bhonagiri V."/>
            <person name="Nash W.E."/>
            <person name="Mardis E.R."/>
            <person name="Wilson R.K."/>
        </authorList>
    </citation>
    <scope>NUCLEOTIDE SEQUENCE [LARGE SCALE GENOMIC DNA]</scope>
    <source>
        <strain evidence="4 5">M21/2</strain>
    </source>
</reference>
<dbReference type="Gene3D" id="1.10.101.10">
    <property type="entry name" value="PGBD-like superfamily/PGBD"/>
    <property type="match status" value="1"/>
</dbReference>
<evidence type="ECO:0000259" key="3">
    <source>
        <dbReference type="Pfam" id="PF01551"/>
    </source>
</evidence>
<comment type="caution">
    <text evidence="4">The sequence shown here is derived from an EMBL/GenBank/DDBJ whole genome shotgun (WGS) entry which is preliminary data.</text>
</comment>
<sequence length="227" mass="24855">MISPYKGTFRVSQAFDHLRANGTLHQGFDLVGISSKQLHSTVYGQVIRAGWENSKNHKQGFGLRVVLRIAHTNYFMYYGHLSQINVVAGQKVKPGTLIGTEGSTGHSTGSHLHWEIRECDVRTGYQKMPEYSSIPNVAGKTAYTSGWGADLLGSTLLKEGGPHTFPACVWISTLQAHLQSLAYDTGTADGIFGPKTTAAVKMFQKYMGLDADGKVGPKTKEKVFYIE</sequence>
<dbReference type="InterPro" id="IPR016047">
    <property type="entry name" value="M23ase_b-sheet_dom"/>
</dbReference>
<gene>
    <name evidence="4" type="ORF">FAEPRAM212_01535</name>
</gene>
<dbReference type="SUPFAM" id="SSF51261">
    <property type="entry name" value="Duplicated hybrid motif"/>
    <property type="match status" value="1"/>
</dbReference>
<feature type="domain" description="M23ase beta-sheet core" evidence="3">
    <location>
        <begin position="24"/>
        <end position="118"/>
    </location>
</feature>
<evidence type="ECO:0000313" key="5">
    <source>
        <dbReference type="Proteomes" id="UP000005945"/>
    </source>
</evidence>
<dbReference type="AlphaFoldDB" id="A8SB16"/>
<dbReference type="InterPro" id="IPR036366">
    <property type="entry name" value="PGBDSf"/>
</dbReference>
<accession>A8SB16</accession>
<feature type="domain" description="Peptidoglycan binding-like" evidence="2">
    <location>
        <begin position="172"/>
        <end position="222"/>
    </location>
</feature>
<dbReference type="PANTHER" id="PTHR21666">
    <property type="entry name" value="PEPTIDASE-RELATED"/>
    <property type="match status" value="1"/>
</dbReference>
<dbReference type="GO" id="GO:0004222">
    <property type="term" value="F:metalloendopeptidase activity"/>
    <property type="evidence" value="ECO:0007669"/>
    <property type="project" value="TreeGrafter"/>
</dbReference>
<dbReference type="HOGENOM" id="CLU_1218301_0_0_9"/>
<evidence type="ECO:0000313" key="4">
    <source>
        <dbReference type="EMBL" id="EDP21714.1"/>
    </source>
</evidence>
<dbReference type="Proteomes" id="UP000005945">
    <property type="component" value="Unassembled WGS sequence"/>
</dbReference>
<dbReference type="InterPro" id="IPR036365">
    <property type="entry name" value="PGBD-like_sf"/>
</dbReference>
<dbReference type="Pfam" id="PF01471">
    <property type="entry name" value="PG_binding_1"/>
    <property type="match status" value="1"/>
</dbReference>
<evidence type="ECO:0000256" key="1">
    <source>
        <dbReference type="ARBA" id="ARBA00022729"/>
    </source>
</evidence>
<dbReference type="SUPFAM" id="SSF47090">
    <property type="entry name" value="PGBD-like"/>
    <property type="match status" value="1"/>
</dbReference>
<evidence type="ECO:0000259" key="2">
    <source>
        <dbReference type="Pfam" id="PF01471"/>
    </source>
</evidence>